<sequence length="517" mass="55811">MFEDLSAAALVDVITARARSSAAADAEKYAAIAELARRRLRDGVELEDAAADAVDGAAAEISAALNIGHGRALGEIEIATMLRDGFPRVAELFHGGLVTGRRVWILAKRTDLVVDPDVMAQLDRVLADRILGWGPVSEWKFEQLVDAEIARIDPAAVHRVREQVRDRDFVVGRHDGSGTVAYWGRMAGPDAAIAVTQIRRMARSVCPDDPRTLKQRRGDAHAALMAGSTVLACRCENPDCAAAEGDDAAAGSVSIHVITDRATLDTALAGSASGAAESDLHGPRTVEGELDEMIDEVEEDAQHDADTRPDDHVEEPPVPDDGPESRPLAIIPGHGVVPPPLLADLIARGSRARAIRIPKADPDTGYRPSAATDHFVRLRDLTCRAPGCDRLAEFTDIDHTVPYPAGPTHAGGLKCDCRKHHLIKTFHAGWSEEQLPDGTVITTTPTGHTYTTKPGITLLFPGADVTTPAPRPTRPPPPSPYRSMMMPRRKRTRAQARADRIKAERAQNMRDEEPPPF</sequence>
<dbReference type="GO" id="GO:0004519">
    <property type="term" value="F:endonuclease activity"/>
    <property type="evidence" value="ECO:0007669"/>
    <property type="project" value="UniProtKB-KW"/>
</dbReference>
<proteinExistence type="predicted"/>
<feature type="region of interest" description="Disordered" evidence="1">
    <location>
        <begin position="300"/>
        <end position="334"/>
    </location>
</feature>
<dbReference type="InterPro" id="IPR003870">
    <property type="entry name" value="DUF222"/>
</dbReference>
<reference evidence="3 4" key="1">
    <citation type="submission" date="2022-06" db="EMBL/GenBank/DDBJ databases">
        <title>Mycolicibacterium sp. CAU 1645 isolated from seawater.</title>
        <authorList>
            <person name="Kim W."/>
        </authorList>
    </citation>
    <scope>NUCLEOTIDE SEQUENCE [LARGE SCALE GENOMIC DNA]</scope>
    <source>
        <strain evidence="3 4">CAU 1645</strain>
    </source>
</reference>
<feature type="domain" description="DUF222" evidence="2">
    <location>
        <begin position="17"/>
        <end position="273"/>
    </location>
</feature>
<organism evidence="3 4">
    <name type="scientific">Mycolicibacterium arenosum</name>
    <dbReference type="NCBI Taxonomy" id="2952157"/>
    <lineage>
        <taxon>Bacteria</taxon>
        <taxon>Bacillati</taxon>
        <taxon>Actinomycetota</taxon>
        <taxon>Actinomycetes</taxon>
        <taxon>Mycobacteriales</taxon>
        <taxon>Mycobacteriaceae</taxon>
        <taxon>Mycolicibacterium</taxon>
    </lineage>
</organism>
<feature type="compositionally biased region" description="Pro residues" evidence="1">
    <location>
        <begin position="469"/>
        <end position="480"/>
    </location>
</feature>
<keyword evidence="3" id="KW-0378">Hydrolase</keyword>
<evidence type="ECO:0000259" key="2">
    <source>
        <dbReference type="Pfam" id="PF02720"/>
    </source>
</evidence>
<dbReference type="Pfam" id="PF02720">
    <property type="entry name" value="DUF222"/>
    <property type="match status" value="1"/>
</dbReference>
<dbReference type="Proteomes" id="UP001651690">
    <property type="component" value="Unassembled WGS sequence"/>
</dbReference>
<dbReference type="InterPro" id="IPR003615">
    <property type="entry name" value="HNH_nuc"/>
</dbReference>
<keyword evidence="3" id="KW-0540">Nuclease</keyword>
<feature type="region of interest" description="Disordered" evidence="1">
    <location>
        <begin position="461"/>
        <end position="517"/>
    </location>
</feature>
<keyword evidence="3" id="KW-0255">Endonuclease</keyword>
<evidence type="ECO:0000256" key="1">
    <source>
        <dbReference type="SAM" id="MobiDB-lite"/>
    </source>
</evidence>
<protein>
    <submittedName>
        <fullName evidence="3">HNH endonuclease</fullName>
    </submittedName>
</protein>
<dbReference type="RefSeq" id="WP_255059657.1">
    <property type="nucleotide sequence ID" value="NZ_JANDBD010000003.1"/>
</dbReference>
<gene>
    <name evidence="3" type="ORF">NM203_09790</name>
</gene>
<evidence type="ECO:0000313" key="3">
    <source>
        <dbReference type="EMBL" id="MCP9272477.1"/>
    </source>
</evidence>
<evidence type="ECO:0000313" key="4">
    <source>
        <dbReference type="Proteomes" id="UP001651690"/>
    </source>
</evidence>
<dbReference type="CDD" id="cd00085">
    <property type="entry name" value="HNHc"/>
    <property type="match status" value="1"/>
</dbReference>
<feature type="compositionally biased region" description="Basic and acidic residues" evidence="1">
    <location>
        <begin position="300"/>
        <end position="315"/>
    </location>
</feature>
<dbReference type="EMBL" id="JANDBD010000003">
    <property type="protein sequence ID" value="MCP9272477.1"/>
    <property type="molecule type" value="Genomic_DNA"/>
</dbReference>
<comment type="caution">
    <text evidence="3">The sequence shown here is derived from an EMBL/GenBank/DDBJ whole genome shotgun (WGS) entry which is preliminary data.</text>
</comment>
<name>A0ABT1M1Z0_9MYCO</name>
<feature type="compositionally biased region" description="Basic and acidic residues" evidence="1">
    <location>
        <begin position="496"/>
        <end position="517"/>
    </location>
</feature>
<keyword evidence="4" id="KW-1185">Reference proteome</keyword>
<accession>A0ABT1M1Z0</accession>